<accession>A0A0F7L7I7</accession>
<reference evidence="1" key="1">
    <citation type="journal article" date="2015" name="Front. Microbiol.">
        <title>Combining genomic sequencing methods to explore viral diversity and reveal potential virus-host interactions.</title>
        <authorList>
            <person name="Chow C.E."/>
            <person name="Winget D.M."/>
            <person name="White R.A.III."/>
            <person name="Hallam S.J."/>
            <person name="Suttle C.A."/>
        </authorList>
    </citation>
    <scope>NUCLEOTIDE SEQUENCE</scope>
    <source>
        <strain evidence="1">Oxic1_4</strain>
    </source>
</reference>
<organism evidence="1">
    <name type="scientific">uncultured marine virus</name>
    <dbReference type="NCBI Taxonomy" id="186617"/>
    <lineage>
        <taxon>Viruses</taxon>
        <taxon>environmental samples</taxon>
    </lineage>
</organism>
<dbReference type="EMBL" id="KR029599">
    <property type="protein sequence ID" value="AKH47885.1"/>
    <property type="molecule type" value="Genomic_DNA"/>
</dbReference>
<proteinExistence type="predicted"/>
<name>A0A0F7L7I7_9VIRU</name>
<sequence>MKIERKYLSHKDQIKVQILEDECLMLTQRIARVVKKRDRLMRKRDKILDKGLES</sequence>
<reference evidence="1" key="2">
    <citation type="submission" date="2015-03" db="EMBL/GenBank/DDBJ databases">
        <authorList>
            <person name="Chow C.-E.T."/>
            <person name="Winget D.M."/>
            <person name="White R.A.III."/>
            <person name="Hallam S.J."/>
            <person name="Suttle C.A."/>
        </authorList>
    </citation>
    <scope>NUCLEOTIDE SEQUENCE</scope>
    <source>
        <strain evidence="1">Oxic1_4</strain>
    </source>
</reference>
<protein>
    <submittedName>
        <fullName evidence="1">Uncharacterized protein</fullName>
    </submittedName>
</protein>
<evidence type="ECO:0000313" key="1">
    <source>
        <dbReference type="EMBL" id="AKH47885.1"/>
    </source>
</evidence>